<keyword evidence="3 7" id="KW-0378">Hydrolase</keyword>
<dbReference type="Pfam" id="PF00581">
    <property type="entry name" value="Rhodanese"/>
    <property type="match status" value="1"/>
</dbReference>
<dbReference type="AlphaFoldDB" id="G3MTW5"/>
<protein>
    <recommendedName>
        <fullName evidence="7">M-phase inducer phosphatase</fullName>
        <ecNumber evidence="7">3.1.3.48</ecNumber>
    </recommendedName>
</protein>
<comment type="function">
    <text evidence="7">Tyrosine protein phosphatase which functions as a dosage-dependent inducer of mitotic progression.</text>
</comment>
<dbReference type="InterPro" id="IPR001763">
    <property type="entry name" value="Rhodanese-like_dom"/>
</dbReference>
<dbReference type="SUPFAM" id="SSF52821">
    <property type="entry name" value="Rhodanese/Cell cycle control phosphatase"/>
    <property type="match status" value="1"/>
</dbReference>
<dbReference type="EMBL" id="JO845317">
    <property type="protein sequence ID" value="AEO36933.1"/>
    <property type="molecule type" value="mRNA"/>
</dbReference>
<dbReference type="GO" id="GO:0005737">
    <property type="term" value="C:cytoplasm"/>
    <property type="evidence" value="ECO:0007669"/>
    <property type="project" value="TreeGrafter"/>
</dbReference>
<evidence type="ECO:0000313" key="9">
    <source>
        <dbReference type="EMBL" id="AEO36933.1"/>
    </source>
</evidence>
<dbReference type="PROSITE" id="PS50206">
    <property type="entry name" value="RHODANESE_3"/>
    <property type="match status" value="1"/>
</dbReference>
<evidence type="ECO:0000256" key="5">
    <source>
        <dbReference type="ARBA" id="ARBA00023306"/>
    </source>
</evidence>
<dbReference type="InterPro" id="IPR036873">
    <property type="entry name" value="Rhodanese-like_dom_sf"/>
</dbReference>
<keyword evidence="4 7" id="KW-0904">Protein phosphatase</keyword>
<evidence type="ECO:0000259" key="8">
    <source>
        <dbReference type="PROSITE" id="PS50206"/>
    </source>
</evidence>
<comment type="similarity">
    <text evidence="1 7">Belongs to the MPI phosphatase family.</text>
</comment>
<accession>G3MTW5</accession>
<dbReference type="GO" id="GO:0110032">
    <property type="term" value="P:positive regulation of G2/MI transition of meiotic cell cycle"/>
    <property type="evidence" value="ECO:0007669"/>
    <property type="project" value="TreeGrafter"/>
</dbReference>
<organism evidence="9">
    <name type="scientific">Amblyomma maculatum</name>
    <name type="common">Gulf Coast tick</name>
    <dbReference type="NCBI Taxonomy" id="34609"/>
    <lineage>
        <taxon>Eukaryota</taxon>
        <taxon>Metazoa</taxon>
        <taxon>Ecdysozoa</taxon>
        <taxon>Arthropoda</taxon>
        <taxon>Chelicerata</taxon>
        <taxon>Arachnida</taxon>
        <taxon>Acari</taxon>
        <taxon>Parasitiformes</taxon>
        <taxon>Ixodida</taxon>
        <taxon>Ixodoidea</taxon>
        <taxon>Ixodidae</taxon>
        <taxon>Amblyomminae</taxon>
        <taxon>Amblyomma</taxon>
    </lineage>
</organism>
<keyword evidence="7" id="KW-0498">Mitosis</keyword>
<dbReference type="PANTHER" id="PTHR10828:SF17">
    <property type="entry name" value="PROTEIN-TYROSINE-PHOSPHATASE"/>
    <property type="match status" value="1"/>
</dbReference>
<dbReference type="GO" id="GO:0010971">
    <property type="term" value="P:positive regulation of G2/M transition of mitotic cell cycle"/>
    <property type="evidence" value="ECO:0007669"/>
    <property type="project" value="TreeGrafter"/>
</dbReference>
<comment type="catalytic activity">
    <reaction evidence="6 7">
        <text>O-phospho-L-tyrosyl-[protein] + H2O = L-tyrosyl-[protein] + phosphate</text>
        <dbReference type="Rhea" id="RHEA:10684"/>
        <dbReference type="Rhea" id="RHEA-COMP:10136"/>
        <dbReference type="Rhea" id="RHEA-COMP:20101"/>
        <dbReference type="ChEBI" id="CHEBI:15377"/>
        <dbReference type="ChEBI" id="CHEBI:43474"/>
        <dbReference type="ChEBI" id="CHEBI:46858"/>
        <dbReference type="ChEBI" id="CHEBI:61978"/>
        <dbReference type="EC" id="3.1.3.48"/>
    </reaction>
</comment>
<evidence type="ECO:0000256" key="6">
    <source>
        <dbReference type="ARBA" id="ARBA00051722"/>
    </source>
</evidence>
<dbReference type="FunFam" id="3.40.250.10:FF:000133">
    <property type="entry name" value="M-phase inducer phosphatase, putative"/>
    <property type="match status" value="1"/>
</dbReference>
<reference evidence="9" key="1">
    <citation type="journal article" date="2011" name="PLoS ONE">
        <title>A deep insight into the sialotranscriptome of the gulf coast tick, Amblyomma maculatum.</title>
        <authorList>
            <person name="Karim S."/>
            <person name="Singh P."/>
            <person name="Ribeiro J.M."/>
        </authorList>
    </citation>
    <scope>NUCLEOTIDE SEQUENCE</scope>
    <source>
        <tissue evidence="9">Salivary gland</tissue>
    </source>
</reference>
<evidence type="ECO:0000256" key="3">
    <source>
        <dbReference type="ARBA" id="ARBA00022801"/>
    </source>
</evidence>
<dbReference type="PANTHER" id="PTHR10828">
    <property type="entry name" value="M-PHASE INDUCER PHOSPHATASE DUAL SPECIFICITY PHOSPHATASE CDC25"/>
    <property type="match status" value="1"/>
</dbReference>
<evidence type="ECO:0000256" key="4">
    <source>
        <dbReference type="ARBA" id="ARBA00022912"/>
    </source>
</evidence>
<dbReference type="CDD" id="cd01530">
    <property type="entry name" value="Cdc25"/>
    <property type="match status" value="1"/>
</dbReference>
<dbReference type="GO" id="GO:0004725">
    <property type="term" value="F:protein tyrosine phosphatase activity"/>
    <property type="evidence" value="ECO:0007669"/>
    <property type="project" value="UniProtKB-UniRule"/>
</dbReference>
<dbReference type="EC" id="3.1.3.48" evidence="7"/>
<name>G3MTW5_AMBMU</name>
<sequence length="436" mass="48878">MRSPHHPCNVVFSRMCPTGRTWRGDGPGSAGCWLGFTMKMTKAFSQLVAFSAVLAPRKIHPAMFLAQAKGLLLLQGASPGMTKAVLVPPAALVALMMVSCAALMTHSRNQSLSFLVHTQNSFTCPCTKHHHKHRQLMHIKKMFPIPVTTRLPVLQQKSWLMQPSPGIVTCLVPLLLLNSCLAFKRPVSPGDQPSSPSHKRHRYYQLQRFTSYTEPSCSLKVSNFSRSFSDTDASIKLALQKSDADPDLIGDFSKPYALPLVKGKHHDLKMILPSTLADVLQGKYISVVDEVTIVDCRYPFEYEGGHIKGAVNVFSSEDLLSEFLEKAAPSSSSRRALVFHCEFSSERGPKLSRLLREKDRQMNKYPALKHPEIYVLEGGYKAFYENFQDLCIPQGYIPMRHKGHEADLRWYRSMTKTEAASSKSRGALQIRSIKKF</sequence>
<evidence type="ECO:0000256" key="7">
    <source>
        <dbReference type="RuleBase" id="RU368028"/>
    </source>
</evidence>
<dbReference type="GO" id="GO:0000086">
    <property type="term" value="P:G2/M transition of mitotic cell cycle"/>
    <property type="evidence" value="ECO:0007669"/>
    <property type="project" value="TreeGrafter"/>
</dbReference>
<dbReference type="SMART" id="SM00450">
    <property type="entry name" value="RHOD"/>
    <property type="match status" value="1"/>
</dbReference>
<keyword evidence="2 7" id="KW-0132">Cell division</keyword>
<evidence type="ECO:0000256" key="1">
    <source>
        <dbReference type="ARBA" id="ARBA00011065"/>
    </source>
</evidence>
<dbReference type="InterPro" id="IPR000751">
    <property type="entry name" value="MPI_Phosphatase"/>
</dbReference>
<dbReference type="PRINTS" id="PR00716">
    <property type="entry name" value="MPIPHPHTASE"/>
</dbReference>
<dbReference type="GO" id="GO:0005634">
    <property type="term" value="C:nucleus"/>
    <property type="evidence" value="ECO:0007669"/>
    <property type="project" value="TreeGrafter"/>
</dbReference>
<feature type="domain" description="Rhodanese" evidence="8">
    <location>
        <begin position="287"/>
        <end position="392"/>
    </location>
</feature>
<dbReference type="GO" id="GO:0051301">
    <property type="term" value="P:cell division"/>
    <property type="evidence" value="ECO:0007669"/>
    <property type="project" value="UniProtKB-UniRule"/>
</dbReference>
<keyword evidence="5 7" id="KW-0131">Cell cycle</keyword>
<dbReference type="Gene3D" id="3.40.250.10">
    <property type="entry name" value="Rhodanese-like domain"/>
    <property type="match status" value="1"/>
</dbReference>
<proteinExistence type="evidence at transcript level"/>
<evidence type="ECO:0000256" key="2">
    <source>
        <dbReference type="ARBA" id="ARBA00022618"/>
    </source>
</evidence>